<feature type="transmembrane region" description="Helical" evidence="6">
    <location>
        <begin position="99"/>
        <end position="122"/>
    </location>
</feature>
<feature type="transmembrane region" description="Helical" evidence="6">
    <location>
        <begin position="70"/>
        <end position="87"/>
    </location>
</feature>
<evidence type="ECO:0000256" key="1">
    <source>
        <dbReference type="ARBA" id="ARBA00004141"/>
    </source>
</evidence>
<feature type="transmembrane region" description="Helical" evidence="6">
    <location>
        <begin position="180"/>
        <end position="197"/>
    </location>
</feature>
<evidence type="ECO:0000313" key="9">
    <source>
        <dbReference type="Proteomes" id="UP000053349"/>
    </source>
</evidence>
<keyword evidence="5" id="KW-0175">Coiled coil</keyword>
<accession>A0A0R2NWY3</accession>
<dbReference type="AlphaFoldDB" id="A0A0R2NWY3"/>
<feature type="transmembrane region" description="Helical" evidence="6">
    <location>
        <begin position="151"/>
        <end position="173"/>
    </location>
</feature>
<comment type="subcellular location">
    <subcellularLocation>
        <location evidence="1">Membrane</location>
        <topology evidence="1">Multi-pass membrane protein</topology>
    </subcellularLocation>
</comment>
<organism evidence="8 9">
    <name type="scientific">Actinobacteria bacterium BACL2 MAG-121001-bin67</name>
    <dbReference type="NCBI Taxonomy" id="1655572"/>
    <lineage>
        <taxon>Bacteria</taxon>
        <taxon>Bacillati</taxon>
        <taxon>Actinomycetota</taxon>
        <taxon>Actinomycetes</taxon>
        <taxon>Actinomycetes incertae sedis</taxon>
        <taxon>ac1 cluster</taxon>
    </lineage>
</organism>
<sequence length="302" mass="34941">TSKNFVMAYGEIIELEEHRIKWLARLVYSSQFELIVAFVILVNAVCLALLTMPDIDSSVRETLNQLDTYALFIYLGELMIRLVSYGKKPWNFFRQGWNIFDFSIVVLSFGLFSGNTIILRLLRIFRLVRIFRFLPEVRVLTSSIVRSLPPLLSVAVLIFLALFIYGMAGVYIFGEQLPESWGNITLALTSLFILLTLENFPTYLEEALETSPWALPFFLSYIFVVVFTVLNVLIGIVLNSMDEAREENREKKRQIKELDEIVHEVDDITSDGKVTEDEIARLRKQLRLMEAILHEGKKRKMK</sequence>
<name>A0A0R2NWY3_9ACTN</name>
<feature type="transmembrane region" description="Helical" evidence="6">
    <location>
        <begin position="217"/>
        <end position="239"/>
    </location>
</feature>
<reference evidence="8 9" key="1">
    <citation type="submission" date="2015-10" db="EMBL/GenBank/DDBJ databases">
        <title>Metagenome-Assembled Genomes uncover a global brackish microbiome.</title>
        <authorList>
            <person name="Hugerth L.W."/>
            <person name="Larsson J."/>
            <person name="Alneberg J."/>
            <person name="Lindh M.V."/>
            <person name="Legrand C."/>
            <person name="Pinhassi J."/>
            <person name="Andersson A.F."/>
        </authorList>
    </citation>
    <scope>NUCLEOTIDE SEQUENCE [LARGE SCALE GENOMIC DNA]</scope>
    <source>
        <strain evidence="8">BACL2 MAG-121001-bin67</strain>
    </source>
</reference>
<feature type="coiled-coil region" evidence="5">
    <location>
        <begin position="241"/>
        <end position="299"/>
    </location>
</feature>
<dbReference type="Gene3D" id="1.20.120.350">
    <property type="entry name" value="Voltage-gated potassium channels. Chain C"/>
    <property type="match status" value="1"/>
</dbReference>
<evidence type="ECO:0000256" key="2">
    <source>
        <dbReference type="ARBA" id="ARBA00022692"/>
    </source>
</evidence>
<dbReference type="GO" id="GO:0005248">
    <property type="term" value="F:voltage-gated sodium channel activity"/>
    <property type="evidence" value="ECO:0007669"/>
    <property type="project" value="TreeGrafter"/>
</dbReference>
<dbReference type="GO" id="GO:0001518">
    <property type="term" value="C:voltage-gated sodium channel complex"/>
    <property type="evidence" value="ECO:0007669"/>
    <property type="project" value="TreeGrafter"/>
</dbReference>
<dbReference type="Gene3D" id="1.10.287.70">
    <property type="match status" value="1"/>
</dbReference>
<evidence type="ECO:0000256" key="3">
    <source>
        <dbReference type="ARBA" id="ARBA00022989"/>
    </source>
</evidence>
<evidence type="ECO:0000259" key="7">
    <source>
        <dbReference type="Pfam" id="PF00520"/>
    </source>
</evidence>
<evidence type="ECO:0000256" key="5">
    <source>
        <dbReference type="SAM" id="Coils"/>
    </source>
</evidence>
<evidence type="ECO:0000313" key="8">
    <source>
        <dbReference type="EMBL" id="KRO30318.1"/>
    </source>
</evidence>
<dbReference type="InterPro" id="IPR027359">
    <property type="entry name" value="Volt_channel_dom_sf"/>
</dbReference>
<dbReference type="InterPro" id="IPR043203">
    <property type="entry name" value="VGCC_Ca_Na"/>
</dbReference>
<protein>
    <recommendedName>
        <fullName evidence="7">Ion transport domain-containing protein</fullName>
    </recommendedName>
</protein>
<dbReference type="SUPFAM" id="SSF81324">
    <property type="entry name" value="Voltage-gated potassium channels"/>
    <property type="match status" value="1"/>
</dbReference>
<keyword evidence="2 6" id="KW-0812">Transmembrane</keyword>
<dbReference type="PANTHER" id="PTHR10037">
    <property type="entry name" value="VOLTAGE-GATED CATION CHANNEL CALCIUM AND SODIUM"/>
    <property type="match status" value="1"/>
</dbReference>
<dbReference type="InterPro" id="IPR005821">
    <property type="entry name" value="Ion_trans_dom"/>
</dbReference>
<dbReference type="PANTHER" id="PTHR10037:SF62">
    <property type="entry name" value="SODIUM CHANNEL PROTEIN 60E"/>
    <property type="match status" value="1"/>
</dbReference>
<feature type="non-terminal residue" evidence="8">
    <location>
        <position position="1"/>
    </location>
</feature>
<dbReference type="Pfam" id="PF00520">
    <property type="entry name" value="Ion_trans"/>
    <property type="match status" value="1"/>
</dbReference>
<feature type="domain" description="Ion transport" evidence="7">
    <location>
        <begin position="31"/>
        <end position="247"/>
    </location>
</feature>
<proteinExistence type="predicted"/>
<evidence type="ECO:0000256" key="6">
    <source>
        <dbReference type="SAM" id="Phobius"/>
    </source>
</evidence>
<feature type="transmembrane region" description="Helical" evidence="6">
    <location>
        <begin position="26"/>
        <end position="50"/>
    </location>
</feature>
<comment type="caution">
    <text evidence="8">The sequence shown here is derived from an EMBL/GenBank/DDBJ whole genome shotgun (WGS) entry which is preliminary data.</text>
</comment>
<gene>
    <name evidence="8" type="ORF">ABR64_05640</name>
</gene>
<dbReference type="EMBL" id="LIAW01000432">
    <property type="protein sequence ID" value="KRO30318.1"/>
    <property type="molecule type" value="Genomic_DNA"/>
</dbReference>
<keyword evidence="3 6" id="KW-1133">Transmembrane helix</keyword>
<evidence type="ECO:0000256" key="4">
    <source>
        <dbReference type="ARBA" id="ARBA00023136"/>
    </source>
</evidence>
<keyword evidence="4 6" id="KW-0472">Membrane</keyword>
<dbReference type="Proteomes" id="UP000053349">
    <property type="component" value="Unassembled WGS sequence"/>
</dbReference>